<name>A0AAE1QN95_9SOLA</name>
<proteinExistence type="inferred from homology"/>
<dbReference type="Pfam" id="PF00248">
    <property type="entry name" value="Aldo_ket_red"/>
    <property type="match status" value="1"/>
</dbReference>
<dbReference type="FunFam" id="3.20.20.100:FF:000006">
    <property type="entry name" value="Aldo-keto reductase family 1 member A1"/>
    <property type="match status" value="1"/>
</dbReference>
<dbReference type="InterPro" id="IPR018170">
    <property type="entry name" value="Aldo/ket_reductase_CS"/>
</dbReference>
<sequence length="309" mass="35525">MSVGERAKLICSPDYAYGDAGHPDQVYHAVISAVKDYGYRHLDCALIYQNEEEVGKALKFLFENNVIKREEIFVVSKLWSTYHSKERVPEGLSTTLKNLNLDYLDLYLIHSPLGFKEGDDLFPQKDGKFEYSDIDYLETYKAMLELKKIGKVKSIGVSNFNIQQIERLIKETGVAPAVNQIECHPYLTQKPLIDFCFKNNIVVTAYSPLGTPDNPYRKDNDPILLDDPIVKEVAKKNNKTPAQILIKFHLNRKTSVIPKSVTIERIKENIDVLDFELGCDDMKKLEALDKDFRFCLMDKFSDHPYYPVK</sequence>
<evidence type="ECO:0000313" key="8">
    <source>
        <dbReference type="EMBL" id="KAK4336884.1"/>
    </source>
</evidence>
<gene>
    <name evidence="8" type="ORF">RND71_043711</name>
</gene>
<dbReference type="SUPFAM" id="SSF51430">
    <property type="entry name" value="NAD(P)-linked oxidoreductase"/>
    <property type="match status" value="1"/>
</dbReference>
<evidence type="ECO:0000256" key="6">
    <source>
        <dbReference type="PIRSR" id="PIRSR000097-3"/>
    </source>
</evidence>
<dbReference type="InterPro" id="IPR023210">
    <property type="entry name" value="NADP_OxRdtase_dom"/>
</dbReference>
<dbReference type="InterPro" id="IPR036812">
    <property type="entry name" value="NAD(P)_OxRdtase_dom_sf"/>
</dbReference>
<dbReference type="PANTHER" id="PTHR11732">
    <property type="entry name" value="ALDO/KETO REDUCTASE"/>
    <property type="match status" value="1"/>
</dbReference>
<evidence type="ECO:0000256" key="5">
    <source>
        <dbReference type="PIRSR" id="PIRSR000097-2"/>
    </source>
</evidence>
<dbReference type="AlphaFoldDB" id="A0AAE1QN95"/>
<dbReference type="GO" id="GO:0016491">
    <property type="term" value="F:oxidoreductase activity"/>
    <property type="evidence" value="ECO:0007669"/>
    <property type="project" value="UniProtKB-KW"/>
</dbReference>
<keyword evidence="3" id="KW-0560">Oxidoreductase</keyword>
<evidence type="ECO:0000259" key="7">
    <source>
        <dbReference type="Pfam" id="PF00248"/>
    </source>
</evidence>
<dbReference type="Gene3D" id="3.20.20.100">
    <property type="entry name" value="NADP-dependent oxidoreductase domain"/>
    <property type="match status" value="1"/>
</dbReference>
<feature type="binding site" evidence="5">
    <location>
        <position position="110"/>
    </location>
    <ligand>
        <name>substrate</name>
    </ligand>
</feature>
<protein>
    <recommendedName>
        <fullName evidence="7">NADP-dependent oxidoreductase domain-containing protein</fullName>
    </recommendedName>
</protein>
<dbReference type="EMBL" id="JAVYJV010000079">
    <property type="protein sequence ID" value="KAK4336884.1"/>
    <property type="molecule type" value="Genomic_DNA"/>
</dbReference>
<feature type="active site" description="Proton donor" evidence="4">
    <location>
        <position position="48"/>
    </location>
</feature>
<dbReference type="Proteomes" id="UP001291623">
    <property type="component" value="Unassembled WGS sequence"/>
</dbReference>
<dbReference type="PROSITE" id="PS00063">
    <property type="entry name" value="ALDOKETO_REDUCTASE_3"/>
    <property type="match status" value="1"/>
</dbReference>
<dbReference type="PROSITE" id="PS00798">
    <property type="entry name" value="ALDOKETO_REDUCTASE_1"/>
    <property type="match status" value="1"/>
</dbReference>
<dbReference type="PIRSF" id="PIRSF000097">
    <property type="entry name" value="AKR"/>
    <property type="match status" value="1"/>
</dbReference>
<keyword evidence="9" id="KW-1185">Reference proteome</keyword>
<evidence type="ECO:0000256" key="4">
    <source>
        <dbReference type="PIRSR" id="PIRSR000097-1"/>
    </source>
</evidence>
<feature type="domain" description="NADP-dependent oxidoreductase" evidence="7">
    <location>
        <begin position="23"/>
        <end position="289"/>
    </location>
</feature>
<organism evidence="8 9">
    <name type="scientific">Anisodus tanguticus</name>
    <dbReference type="NCBI Taxonomy" id="243964"/>
    <lineage>
        <taxon>Eukaryota</taxon>
        <taxon>Viridiplantae</taxon>
        <taxon>Streptophyta</taxon>
        <taxon>Embryophyta</taxon>
        <taxon>Tracheophyta</taxon>
        <taxon>Spermatophyta</taxon>
        <taxon>Magnoliopsida</taxon>
        <taxon>eudicotyledons</taxon>
        <taxon>Gunneridae</taxon>
        <taxon>Pentapetalae</taxon>
        <taxon>asterids</taxon>
        <taxon>lamiids</taxon>
        <taxon>Solanales</taxon>
        <taxon>Solanaceae</taxon>
        <taxon>Solanoideae</taxon>
        <taxon>Hyoscyameae</taxon>
        <taxon>Anisodus</taxon>
    </lineage>
</organism>
<dbReference type="PRINTS" id="PR00069">
    <property type="entry name" value="ALDKETRDTASE"/>
</dbReference>
<dbReference type="PROSITE" id="PS00062">
    <property type="entry name" value="ALDOKETO_REDUCTASE_2"/>
    <property type="match status" value="1"/>
</dbReference>
<comment type="similarity">
    <text evidence="1">Belongs to the aldo/keto reductase family.</text>
</comment>
<accession>A0AAE1QN95</accession>
<dbReference type="InterPro" id="IPR020471">
    <property type="entry name" value="AKR"/>
</dbReference>
<evidence type="ECO:0000256" key="3">
    <source>
        <dbReference type="ARBA" id="ARBA00023002"/>
    </source>
</evidence>
<reference evidence="8" key="1">
    <citation type="submission" date="2023-12" db="EMBL/GenBank/DDBJ databases">
        <title>Genome assembly of Anisodus tanguticus.</title>
        <authorList>
            <person name="Wang Y.-J."/>
        </authorList>
    </citation>
    <scope>NUCLEOTIDE SEQUENCE</scope>
    <source>
        <strain evidence="8">KB-2021</strain>
        <tissue evidence="8">Leaf</tissue>
    </source>
</reference>
<evidence type="ECO:0000256" key="2">
    <source>
        <dbReference type="ARBA" id="ARBA00022857"/>
    </source>
</evidence>
<comment type="caution">
    <text evidence="8">The sequence shown here is derived from an EMBL/GenBank/DDBJ whole genome shotgun (WGS) entry which is preliminary data.</text>
</comment>
<keyword evidence="2" id="KW-0521">NADP</keyword>
<feature type="site" description="Lowers pKa of active site Tyr" evidence="6">
    <location>
        <position position="77"/>
    </location>
</feature>
<evidence type="ECO:0000313" key="9">
    <source>
        <dbReference type="Proteomes" id="UP001291623"/>
    </source>
</evidence>
<evidence type="ECO:0000256" key="1">
    <source>
        <dbReference type="ARBA" id="ARBA00007905"/>
    </source>
</evidence>